<evidence type="ECO:0000313" key="3">
    <source>
        <dbReference type="Proteomes" id="UP000192578"/>
    </source>
</evidence>
<comment type="caution">
    <text evidence="2">The sequence shown here is derived from an EMBL/GenBank/DDBJ whole genome shotgun (WGS) entry which is preliminary data.</text>
</comment>
<keyword evidence="3" id="KW-1185">Reference proteome</keyword>
<evidence type="ECO:0000313" key="2">
    <source>
        <dbReference type="EMBL" id="OQV18916.1"/>
    </source>
</evidence>
<gene>
    <name evidence="2" type="ORF">BV898_06977</name>
</gene>
<organism evidence="2 3">
    <name type="scientific">Hypsibius exemplaris</name>
    <name type="common">Freshwater tardigrade</name>
    <dbReference type="NCBI Taxonomy" id="2072580"/>
    <lineage>
        <taxon>Eukaryota</taxon>
        <taxon>Metazoa</taxon>
        <taxon>Ecdysozoa</taxon>
        <taxon>Tardigrada</taxon>
        <taxon>Eutardigrada</taxon>
        <taxon>Parachela</taxon>
        <taxon>Hypsibioidea</taxon>
        <taxon>Hypsibiidae</taxon>
        <taxon>Hypsibius</taxon>
    </lineage>
</organism>
<dbReference type="AlphaFoldDB" id="A0A1W0WUP1"/>
<evidence type="ECO:0000256" key="1">
    <source>
        <dbReference type="SAM" id="MobiDB-lite"/>
    </source>
</evidence>
<feature type="compositionally biased region" description="Pro residues" evidence="1">
    <location>
        <begin position="72"/>
        <end position="82"/>
    </location>
</feature>
<accession>A0A1W0WUP1</accession>
<dbReference type="EMBL" id="MTYJ01000044">
    <property type="protein sequence ID" value="OQV18916.1"/>
    <property type="molecule type" value="Genomic_DNA"/>
</dbReference>
<protein>
    <submittedName>
        <fullName evidence="2">Uncharacterized protein</fullName>
    </submittedName>
</protein>
<name>A0A1W0WUP1_HYPEX</name>
<reference evidence="3" key="1">
    <citation type="submission" date="2017-01" db="EMBL/GenBank/DDBJ databases">
        <title>Comparative genomics of anhydrobiosis in the tardigrade Hypsibius dujardini.</title>
        <authorList>
            <person name="Yoshida Y."/>
            <person name="Koutsovoulos G."/>
            <person name="Laetsch D."/>
            <person name="Stevens L."/>
            <person name="Kumar S."/>
            <person name="Horikawa D."/>
            <person name="Ishino K."/>
            <person name="Komine S."/>
            <person name="Tomita M."/>
            <person name="Blaxter M."/>
            <person name="Arakawa K."/>
        </authorList>
    </citation>
    <scope>NUCLEOTIDE SEQUENCE [LARGE SCALE GENOMIC DNA]</scope>
    <source>
        <strain evidence="3">Z151</strain>
    </source>
</reference>
<feature type="region of interest" description="Disordered" evidence="1">
    <location>
        <begin position="61"/>
        <end position="82"/>
    </location>
</feature>
<proteinExistence type="predicted"/>
<dbReference type="Proteomes" id="UP000192578">
    <property type="component" value="Unassembled WGS sequence"/>
</dbReference>
<sequence>MFITASAFPFGRNLSIERRTEGRDNPSRLRQLTTYLTAKTLKSDLSTGHLAEAVRGTFGCFPRDRRVKRPPPRTTSPAPSPH</sequence>